<sequence>MFQKLSDLQTKSKTGIYLFWCKLLLAFLHIITFGFSIYGIIVTSKSIWKSIIGSGLLALSVITMLLSISAFVLILIGLIGINMKGKKIIFIIYIVIVVFDLIINYIILGNTTESEYLSDYVAIVEHCEQMLQTNKSTATELFCWDNPTTWSLKQYTRYRTLTLYDIFAGVSAPTTILIVAFIILVFLQPDAFDPKSPDSQPLDPQSNDPNAQNIADPENPDAQNQNDNNKAPKSQDNKAISPPPENPPKATANNANKEPQKDTKPEQNNTKPPAQNQNANPPPKQQQPPDEEPHEYEYEYIEEEDFEEEEDEFVPQ</sequence>
<reference evidence="3" key="1">
    <citation type="submission" date="2006-10" db="EMBL/GenBank/DDBJ databases">
        <authorList>
            <person name="Amadeo P."/>
            <person name="Zhao Q."/>
            <person name="Wortman J."/>
            <person name="Fraser-Liggett C."/>
            <person name="Carlton J."/>
        </authorList>
    </citation>
    <scope>NUCLEOTIDE SEQUENCE</scope>
    <source>
        <strain evidence="3">G3</strain>
    </source>
</reference>
<dbReference type="InParanoid" id="A2E770"/>
<gene>
    <name evidence="3" type="ORF">TVAG_248340</name>
</gene>
<keyword evidence="2" id="KW-0472">Membrane</keyword>
<dbReference type="AlphaFoldDB" id="A2E770"/>
<keyword evidence="4" id="KW-1185">Reference proteome</keyword>
<evidence type="ECO:0000256" key="1">
    <source>
        <dbReference type="SAM" id="MobiDB-lite"/>
    </source>
</evidence>
<reference evidence="3" key="2">
    <citation type="journal article" date="2007" name="Science">
        <title>Draft genome sequence of the sexually transmitted pathogen Trichomonas vaginalis.</title>
        <authorList>
            <person name="Carlton J.M."/>
            <person name="Hirt R.P."/>
            <person name="Silva J.C."/>
            <person name="Delcher A.L."/>
            <person name="Schatz M."/>
            <person name="Zhao Q."/>
            <person name="Wortman J.R."/>
            <person name="Bidwell S.L."/>
            <person name="Alsmark U.C.M."/>
            <person name="Besteiro S."/>
            <person name="Sicheritz-Ponten T."/>
            <person name="Noel C.J."/>
            <person name="Dacks J.B."/>
            <person name="Foster P.G."/>
            <person name="Simillion C."/>
            <person name="Van de Peer Y."/>
            <person name="Miranda-Saavedra D."/>
            <person name="Barton G.J."/>
            <person name="Westrop G.D."/>
            <person name="Mueller S."/>
            <person name="Dessi D."/>
            <person name="Fiori P.L."/>
            <person name="Ren Q."/>
            <person name="Paulsen I."/>
            <person name="Zhang H."/>
            <person name="Bastida-Corcuera F.D."/>
            <person name="Simoes-Barbosa A."/>
            <person name="Brown M.T."/>
            <person name="Hayes R.D."/>
            <person name="Mukherjee M."/>
            <person name="Okumura C.Y."/>
            <person name="Schneider R."/>
            <person name="Smith A.J."/>
            <person name="Vanacova S."/>
            <person name="Villalvazo M."/>
            <person name="Haas B.J."/>
            <person name="Pertea M."/>
            <person name="Feldblyum T.V."/>
            <person name="Utterback T.R."/>
            <person name="Shu C.L."/>
            <person name="Osoegawa K."/>
            <person name="de Jong P.J."/>
            <person name="Hrdy I."/>
            <person name="Horvathova L."/>
            <person name="Zubacova Z."/>
            <person name="Dolezal P."/>
            <person name="Malik S.B."/>
            <person name="Logsdon J.M. Jr."/>
            <person name="Henze K."/>
            <person name="Gupta A."/>
            <person name="Wang C.C."/>
            <person name="Dunne R.L."/>
            <person name="Upcroft J.A."/>
            <person name="Upcroft P."/>
            <person name="White O."/>
            <person name="Salzberg S.L."/>
            <person name="Tang P."/>
            <person name="Chiu C.-H."/>
            <person name="Lee Y.-S."/>
            <person name="Embley T.M."/>
            <person name="Coombs G.H."/>
            <person name="Mottram J.C."/>
            <person name="Tachezy J."/>
            <person name="Fraser-Liggett C.M."/>
            <person name="Johnson P.J."/>
        </authorList>
    </citation>
    <scope>NUCLEOTIDE SEQUENCE [LARGE SCALE GENOMIC DNA]</scope>
    <source>
        <strain evidence="3">G3</strain>
    </source>
</reference>
<feature type="compositionally biased region" description="Polar residues" evidence="1">
    <location>
        <begin position="197"/>
        <end position="213"/>
    </location>
</feature>
<feature type="region of interest" description="Disordered" evidence="1">
    <location>
        <begin position="195"/>
        <end position="316"/>
    </location>
</feature>
<proteinExistence type="predicted"/>
<dbReference type="KEGG" id="tva:4769421"/>
<evidence type="ECO:0000256" key="2">
    <source>
        <dbReference type="SAM" id="Phobius"/>
    </source>
</evidence>
<keyword evidence="2" id="KW-1133">Transmembrane helix</keyword>
<feature type="compositionally biased region" description="Low complexity" evidence="1">
    <location>
        <begin position="248"/>
        <end position="257"/>
    </location>
</feature>
<feature type="transmembrane region" description="Helical" evidence="2">
    <location>
        <begin position="166"/>
        <end position="187"/>
    </location>
</feature>
<evidence type="ECO:0000313" key="4">
    <source>
        <dbReference type="Proteomes" id="UP000001542"/>
    </source>
</evidence>
<feature type="transmembrane region" description="Helical" evidence="2">
    <location>
        <begin position="88"/>
        <end position="108"/>
    </location>
</feature>
<organism evidence="3 4">
    <name type="scientific">Trichomonas vaginalis (strain ATCC PRA-98 / G3)</name>
    <dbReference type="NCBI Taxonomy" id="412133"/>
    <lineage>
        <taxon>Eukaryota</taxon>
        <taxon>Metamonada</taxon>
        <taxon>Parabasalia</taxon>
        <taxon>Trichomonadida</taxon>
        <taxon>Trichomonadidae</taxon>
        <taxon>Trichomonas</taxon>
    </lineage>
</organism>
<feature type="compositionally biased region" description="Acidic residues" evidence="1">
    <location>
        <begin position="289"/>
        <end position="316"/>
    </location>
</feature>
<protein>
    <submittedName>
        <fullName evidence="3">Uncharacterized protein</fullName>
    </submittedName>
</protein>
<dbReference type="VEuPathDB" id="TrichDB:TVAG_248340"/>
<keyword evidence="2" id="KW-0812">Transmembrane</keyword>
<dbReference type="EMBL" id="DS113318">
    <property type="protein sequence ID" value="EAY11467.1"/>
    <property type="molecule type" value="Genomic_DNA"/>
</dbReference>
<feature type="transmembrane region" description="Helical" evidence="2">
    <location>
        <begin position="47"/>
        <end position="76"/>
    </location>
</feature>
<name>A2E770_TRIV3</name>
<feature type="compositionally biased region" description="Polar residues" evidence="1">
    <location>
        <begin position="266"/>
        <end position="279"/>
    </location>
</feature>
<dbReference type="RefSeq" id="XP_001323690.1">
    <property type="nucleotide sequence ID" value="XM_001323655.1"/>
</dbReference>
<dbReference type="Proteomes" id="UP000001542">
    <property type="component" value="Unassembled WGS sequence"/>
</dbReference>
<dbReference type="VEuPathDB" id="TrichDB:TVAGG3_0283990"/>
<accession>A2E770</accession>
<evidence type="ECO:0000313" key="3">
    <source>
        <dbReference type="EMBL" id="EAY11467.1"/>
    </source>
</evidence>
<feature type="compositionally biased region" description="Polar residues" evidence="1">
    <location>
        <begin position="221"/>
        <end position="238"/>
    </location>
</feature>
<feature type="transmembrane region" description="Helical" evidence="2">
    <location>
        <begin position="20"/>
        <end position="41"/>
    </location>
</feature>